<sequence length="222" mass="25768">MSSGPIRQMIGPTIKFIKNTINESHNIITAQQEILEDPQINRLRTLRKQLSSSIVRLDSLNREWLGFMRQIDPENLVAEERIYDNFQRPGENDPQVGAYKHFTEWVIEAQAMVDTIDDIIERDTNSSNHQSRARSRSASLHSGRSQNSQGLHAQETRNPAYDSFKIAPMEIPKFFGEQEKWTSFWQCFELAIHNNPNIPDALKIHHLCNSRYFMDMSPPLLF</sequence>
<proteinExistence type="predicted"/>
<name>A0A6V7WN22_MELEN</name>
<dbReference type="EMBL" id="CAJEWN010000689">
    <property type="protein sequence ID" value="CAD2188389.1"/>
    <property type="molecule type" value="Genomic_DNA"/>
</dbReference>
<evidence type="ECO:0000313" key="2">
    <source>
        <dbReference type="EMBL" id="CAD2188389.1"/>
    </source>
</evidence>
<gene>
    <name evidence="2" type="ORF">MENT_LOCUS41035</name>
</gene>
<accession>A0A6V7WN22</accession>
<evidence type="ECO:0000313" key="3">
    <source>
        <dbReference type="Proteomes" id="UP000580250"/>
    </source>
</evidence>
<dbReference type="Proteomes" id="UP000580250">
    <property type="component" value="Unassembled WGS sequence"/>
</dbReference>
<feature type="compositionally biased region" description="Low complexity" evidence="1">
    <location>
        <begin position="125"/>
        <end position="146"/>
    </location>
</feature>
<evidence type="ECO:0000256" key="1">
    <source>
        <dbReference type="SAM" id="MobiDB-lite"/>
    </source>
</evidence>
<reference evidence="2 3" key="1">
    <citation type="submission" date="2020-08" db="EMBL/GenBank/DDBJ databases">
        <authorList>
            <person name="Koutsovoulos G."/>
            <person name="Danchin GJ E."/>
        </authorList>
    </citation>
    <scope>NUCLEOTIDE SEQUENCE [LARGE SCALE GENOMIC DNA]</scope>
</reference>
<dbReference type="AlphaFoldDB" id="A0A6V7WN22"/>
<feature type="region of interest" description="Disordered" evidence="1">
    <location>
        <begin position="123"/>
        <end position="157"/>
    </location>
</feature>
<protein>
    <submittedName>
        <fullName evidence="2">Uncharacterized protein</fullName>
    </submittedName>
</protein>
<organism evidence="2 3">
    <name type="scientific">Meloidogyne enterolobii</name>
    <name type="common">Root-knot nematode worm</name>
    <name type="synonym">Meloidogyne mayaguensis</name>
    <dbReference type="NCBI Taxonomy" id="390850"/>
    <lineage>
        <taxon>Eukaryota</taxon>
        <taxon>Metazoa</taxon>
        <taxon>Ecdysozoa</taxon>
        <taxon>Nematoda</taxon>
        <taxon>Chromadorea</taxon>
        <taxon>Rhabditida</taxon>
        <taxon>Tylenchina</taxon>
        <taxon>Tylenchomorpha</taxon>
        <taxon>Tylenchoidea</taxon>
        <taxon>Meloidogynidae</taxon>
        <taxon>Meloidogyninae</taxon>
        <taxon>Meloidogyne</taxon>
    </lineage>
</organism>
<comment type="caution">
    <text evidence="2">The sequence shown here is derived from an EMBL/GenBank/DDBJ whole genome shotgun (WGS) entry which is preliminary data.</text>
</comment>